<proteinExistence type="predicted"/>
<reference evidence="2" key="1">
    <citation type="submission" date="2016-10" db="EMBL/GenBank/DDBJ databases">
        <authorList>
            <person name="Varghese N."/>
            <person name="Submissions S."/>
        </authorList>
    </citation>
    <scope>NUCLEOTIDE SEQUENCE [LARGE SCALE GENOMIC DNA]</scope>
    <source>
        <strain evidence="2">DSM 19891</strain>
    </source>
</reference>
<organism evidence="1 2">
    <name type="scientific">Maribacter stanieri</name>
    <dbReference type="NCBI Taxonomy" id="440514"/>
    <lineage>
        <taxon>Bacteria</taxon>
        <taxon>Pseudomonadati</taxon>
        <taxon>Bacteroidota</taxon>
        <taxon>Flavobacteriia</taxon>
        <taxon>Flavobacteriales</taxon>
        <taxon>Flavobacteriaceae</taxon>
        <taxon>Maribacter</taxon>
    </lineage>
</organism>
<accession>A0A1I6HEU2</accession>
<sequence>MLCVGKPKYSCQLQNKMNKIAFTSLLLISTLISCTNYGQLKVVTDLPGSLDENSGLATYGDSSVWVVEDNGNKDEIYQVNLKGKIIKILEIKNGGNHDWEDLTKDVSGNLYIADIGNNDNERKNLVIYKLPNPTSEPGDKIDAEKIELYYPDQKDFPPKKDARLYDSEAIFHHGDKLYIITKNRSKPFSGEAHIYTVPDTKGKYEAKFVGSFTPCTDWKVCQITSIDISPKGDKIIALSYGKLFIFTDFSWDDFTKGNMQEIDLGARSQLESVCFLNDSTLLISDERTHSTGGNLYTYSLK</sequence>
<dbReference type="AlphaFoldDB" id="A0A1I6HEU2"/>
<dbReference type="PROSITE" id="PS51257">
    <property type="entry name" value="PROKAR_LIPOPROTEIN"/>
    <property type="match status" value="1"/>
</dbReference>
<name>A0A1I6HEU2_9FLAO</name>
<evidence type="ECO:0000313" key="1">
    <source>
        <dbReference type="EMBL" id="SFR53003.1"/>
    </source>
</evidence>
<dbReference type="SUPFAM" id="SSF101898">
    <property type="entry name" value="NHL repeat"/>
    <property type="match status" value="1"/>
</dbReference>
<keyword evidence="2" id="KW-1185">Reference proteome</keyword>
<gene>
    <name evidence="1" type="ORF">SAMN04488010_0297</name>
</gene>
<evidence type="ECO:0008006" key="3">
    <source>
        <dbReference type="Google" id="ProtNLM"/>
    </source>
</evidence>
<protein>
    <recommendedName>
        <fullName evidence="3">SdiA-regulated</fullName>
    </recommendedName>
</protein>
<evidence type="ECO:0000313" key="2">
    <source>
        <dbReference type="Proteomes" id="UP000199462"/>
    </source>
</evidence>
<dbReference type="Proteomes" id="UP000199462">
    <property type="component" value="Unassembled WGS sequence"/>
</dbReference>
<dbReference type="STRING" id="440514.SAMN04488010_0297"/>
<dbReference type="EMBL" id="FOYX01000001">
    <property type="protein sequence ID" value="SFR53003.1"/>
    <property type="molecule type" value="Genomic_DNA"/>
</dbReference>